<evidence type="ECO:0000313" key="5">
    <source>
        <dbReference type="Proteomes" id="UP000289738"/>
    </source>
</evidence>
<comment type="caution">
    <text evidence="4">The sequence shown here is derived from an EMBL/GenBank/DDBJ whole genome shotgun (WGS) entry which is preliminary data.</text>
</comment>
<keyword evidence="2" id="KW-0413">Isomerase</keyword>
<dbReference type="SUPFAM" id="SSF48239">
    <property type="entry name" value="Terpenoid cyclases/Protein prenyltransferases"/>
    <property type="match status" value="1"/>
</dbReference>
<keyword evidence="5" id="KW-1185">Reference proteome</keyword>
<dbReference type="InterPro" id="IPR018333">
    <property type="entry name" value="Squalene_cyclase"/>
</dbReference>
<evidence type="ECO:0000313" key="4">
    <source>
        <dbReference type="EMBL" id="RYQ83632.1"/>
    </source>
</evidence>
<dbReference type="GO" id="GO:0016104">
    <property type="term" value="P:triterpenoid biosynthetic process"/>
    <property type="evidence" value="ECO:0007669"/>
    <property type="project" value="InterPro"/>
</dbReference>
<dbReference type="Pfam" id="PF13249">
    <property type="entry name" value="SQHop_cyclase_N"/>
    <property type="match status" value="1"/>
</dbReference>
<dbReference type="InterPro" id="IPR032697">
    <property type="entry name" value="SQ_cyclase_N"/>
</dbReference>
<sequence>MDTSLEITENKDYGWDLYIEGPSTIFGSILNYVVLKFLGEGPSDGGGDMEKAHNWIQSHSDAT</sequence>
<gene>
    <name evidence="4" type="ORF">Ahy_B10g102391</name>
</gene>
<accession>A0A444X223</accession>
<dbReference type="EMBL" id="SDMP01000020">
    <property type="protein sequence ID" value="RYQ83632.1"/>
    <property type="molecule type" value="Genomic_DNA"/>
</dbReference>
<reference evidence="4 5" key="1">
    <citation type="submission" date="2019-01" db="EMBL/GenBank/DDBJ databases">
        <title>Sequencing of cultivated peanut Arachis hypogaea provides insights into genome evolution and oil improvement.</title>
        <authorList>
            <person name="Chen X."/>
        </authorList>
    </citation>
    <scope>NUCLEOTIDE SEQUENCE [LARGE SCALE GENOMIC DNA]</scope>
    <source>
        <strain evidence="5">cv. Fuhuasheng</strain>
        <tissue evidence="4">Leaves</tissue>
    </source>
</reference>
<comment type="similarity">
    <text evidence="1">Belongs to the terpene cyclase/mutase family.</text>
</comment>
<dbReference type="GO" id="GO:0031559">
    <property type="term" value="F:oxidosqualene cyclase activity"/>
    <property type="evidence" value="ECO:0007669"/>
    <property type="project" value="UniProtKB-ARBA"/>
</dbReference>
<evidence type="ECO:0000259" key="3">
    <source>
        <dbReference type="Pfam" id="PF13249"/>
    </source>
</evidence>
<evidence type="ECO:0000256" key="1">
    <source>
        <dbReference type="ARBA" id="ARBA00009755"/>
    </source>
</evidence>
<dbReference type="InterPro" id="IPR008930">
    <property type="entry name" value="Terpenoid_cyclase/PrenylTrfase"/>
</dbReference>
<protein>
    <recommendedName>
        <fullName evidence="3">Squalene cyclase N-terminal domain-containing protein</fullName>
    </recommendedName>
</protein>
<dbReference type="GO" id="GO:0005811">
    <property type="term" value="C:lipid droplet"/>
    <property type="evidence" value="ECO:0007669"/>
    <property type="project" value="InterPro"/>
</dbReference>
<organism evidence="4 5">
    <name type="scientific">Arachis hypogaea</name>
    <name type="common">Peanut</name>
    <dbReference type="NCBI Taxonomy" id="3818"/>
    <lineage>
        <taxon>Eukaryota</taxon>
        <taxon>Viridiplantae</taxon>
        <taxon>Streptophyta</taxon>
        <taxon>Embryophyta</taxon>
        <taxon>Tracheophyta</taxon>
        <taxon>Spermatophyta</taxon>
        <taxon>Magnoliopsida</taxon>
        <taxon>eudicotyledons</taxon>
        <taxon>Gunneridae</taxon>
        <taxon>Pentapetalae</taxon>
        <taxon>rosids</taxon>
        <taxon>fabids</taxon>
        <taxon>Fabales</taxon>
        <taxon>Fabaceae</taxon>
        <taxon>Papilionoideae</taxon>
        <taxon>50 kb inversion clade</taxon>
        <taxon>dalbergioids sensu lato</taxon>
        <taxon>Dalbergieae</taxon>
        <taxon>Pterocarpus clade</taxon>
        <taxon>Arachis</taxon>
    </lineage>
</organism>
<dbReference type="PANTHER" id="PTHR11764">
    <property type="entry name" value="TERPENE CYCLASE/MUTASE FAMILY MEMBER"/>
    <property type="match status" value="1"/>
</dbReference>
<dbReference type="AlphaFoldDB" id="A0A444X223"/>
<name>A0A444X223_ARAHY</name>
<dbReference type="Gene3D" id="1.50.10.20">
    <property type="match status" value="1"/>
</dbReference>
<feature type="domain" description="Squalene cyclase N-terminal" evidence="3">
    <location>
        <begin position="5"/>
        <end position="59"/>
    </location>
</feature>
<dbReference type="PANTHER" id="PTHR11764:SF20">
    <property type="entry name" value="LANOSTEROL SYNTHASE"/>
    <property type="match status" value="1"/>
</dbReference>
<dbReference type="Proteomes" id="UP000289738">
    <property type="component" value="Chromosome B10"/>
</dbReference>
<evidence type="ECO:0000256" key="2">
    <source>
        <dbReference type="ARBA" id="ARBA00023235"/>
    </source>
</evidence>
<proteinExistence type="inferred from homology"/>